<dbReference type="PANTHER" id="PTHR43981:SF2">
    <property type="entry name" value="ENOYL-[ACYL-CARRIER-PROTEIN] REDUCTASE, MITOCHONDRIAL"/>
    <property type="match status" value="1"/>
</dbReference>
<dbReference type="GO" id="GO:0006633">
    <property type="term" value="P:fatty acid biosynthetic process"/>
    <property type="evidence" value="ECO:0007669"/>
    <property type="project" value="UniProtKB-KW"/>
</dbReference>
<evidence type="ECO:0000256" key="6">
    <source>
        <dbReference type="ARBA" id="ARBA00022946"/>
    </source>
</evidence>
<evidence type="ECO:0000256" key="4">
    <source>
        <dbReference type="ARBA" id="ARBA00022832"/>
    </source>
</evidence>
<dbReference type="GO" id="GO:0005739">
    <property type="term" value="C:mitochondrion"/>
    <property type="evidence" value="ECO:0007669"/>
    <property type="project" value="UniProtKB-SubCell"/>
</dbReference>
<dbReference type="AlphaFoldDB" id="A0A9D4H3S2"/>
<comment type="caution">
    <text evidence="16">The sequence shown here is derived from an EMBL/GenBank/DDBJ whole genome shotgun (WGS) entry which is preliminary data.</text>
</comment>
<evidence type="ECO:0000256" key="14">
    <source>
        <dbReference type="ARBA" id="ARBA00048843"/>
    </source>
</evidence>
<proteinExistence type="inferred from homology"/>
<organism evidence="16 17">
    <name type="scientific">Dreissena polymorpha</name>
    <name type="common">Zebra mussel</name>
    <name type="synonym">Mytilus polymorpha</name>
    <dbReference type="NCBI Taxonomy" id="45954"/>
    <lineage>
        <taxon>Eukaryota</taxon>
        <taxon>Metazoa</taxon>
        <taxon>Spiralia</taxon>
        <taxon>Lophotrochozoa</taxon>
        <taxon>Mollusca</taxon>
        <taxon>Bivalvia</taxon>
        <taxon>Autobranchia</taxon>
        <taxon>Heteroconchia</taxon>
        <taxon>Euheterodonta</taxon>
        <taxon>Imparidentia</taxon>
        <taxon>Neoheterodontei</taxon>
        <taxon>Myida</taxon>
        <taxon>Dreissenoidea</taxon>
        <taxon>Dreissenidae</taxon>
        <taxon>Dreissena</taxon>
    </lineage>
</organism>
<dbReference type="GO" id="GO:0141148">
    <property type="term" value="F:enoyl-[acyl-carrier-protein] reductase (NADPH) activity"/>
    <property type="evidence" value="ECO:0007669"/>
    <property type="project" value="UniProtKB-EC"/>
</dbReference>
<dbReference type="EC" id="1.3.1.104" evidence="11"/>
<evidence type="ECO:0000313" key="17">
    <source>
        <dbReference type="Proteomes" id="UP000828390"/>
    </source>
</evidence>
<sequence length="374" mass="41481">MSLTLKSFQTLQRVFKTSNHFSSLYHNNLRLFHEINVTSVKYHEYGDPNKVLKTEHTTLKGPLMDEEVLVRMLMAPINPSDINMIEGTYFLKPPLPAVVGNEGVAEVMHVGPNVESLKSGDLVIPNQAGFGTWRTHAIKHLSELRKISNDIPALSAATIAVNPCTAYRMLKDFRNLQPGDVVIQNSANSAVGLSVIQIAKEWGLKTVNIVRDRENLNDLVDQLKSLGADHVVTEEYSRTPAMKELMQSLEKAPKLALNGVGGKSATELLRHLGQKGVMVTYGGMSRQPVVVPTGVFIFKEVSAVGYWNSQWNVENSNSAERNQMFDDLCEMIRTCRLIPPPSELIELSNFAEGVATSMAGYQGKKKVLTMVEFQ</sequence>
<accession>A0A9D4H3S2</accession>
<keyword evidence="3" id="KW-0444">Lipid biosynthesis</keyword>
<evidence type="ECO:0000256" key="9">
    <source>
        <dbReference type="ARBA" id="ARBA00023128"/>
    </source>
</evidence>
<dbReference type="EMBL" id="JAIWYP010000005">
    <property type="protein sequence ID" value="KAH3826466.1"/>
    <property type="molecule type" value="Genomic_DNA"/>
</dbReference>
<dbReference type="CDD" id="cd08290">
    <property type="entry name" value="ETR"/>
    <property type="match status" value="1"/>
</dbReference>
<comment type="similarity">
    <text evidence="2">Belongs to the zinc-containing alcohol dehydrogenase family. Quinone oxidoreductase subfamily.</text>
</comment>
<dbReference type="InterPro" id="IPR013149">
    <property type="entry name" value="ADH-like_C"/>
</dbReference>
<dbReference type="Proteomes" id="UP000828390">
    <property type="component" value="Unassembled WGS sequence"/>
</dbReference>
<keyword evidence="17" id="KW-1185">Reference proteome</keyword>
<evidence type="ECO:0000313" key="16">
    <source>
        <dbReference type="EMBL" id="KAH3826466.1"/>
    </source>
</evidence>
<reference evidence="16" key="1">
    <citation type="journal article" date="2019" name="bioRxiv">
        <title>The Genome of the Zebra Mussel, Dreissena polymorpha: A Resource for Invasive Species Research.</title>
        <authorList>
            <person name="McCartney M.A."/>
            <person name="Auch B."/>
            <person name="Kono T."/>
            <person name="Mallez S."/>
            <person name="Zhang Y."/>
            <person name="Obille A."/>
            <person name="Becker A."/>
            <person name="Abrahante J.E."/>
            <person name="Garbe J."/>
            <person name="Badalamenti J.P."/>
            <person name="Herman A."/>
            <person name="Mangelson H."/>
            <person name="Liachko I."/>
            <person name="Sullivan S."/>
            <person name="Sone E.D."/>
            <person name="Koren S."/>
            <person name="Silverstein K.A.T."/>
            <person name="Beckman K.B."/>
            <person name="Gohl D.M."/>
        </authorList>
    </citation>
    <scope>NUCLEOTIDE SEQUENCE</scope>
    <source>
        <strain evidence="16">Duluth1</strain>
        <tissue evidence="16">Whole animal</tissue>
    </source>
</reference>
<evidence type="ECO:0000256" key="7">
    <source>
        <dbReference type="ARBA" id="ARBA00023002"/>
    </source>
</evidence>
<dbReference type="FunFam" id="3.40.50.720:FF:000112">
    <property type="entry name" value="Enoyl-[acyl-carrier-protein] reductase 1, mitochondrial"/>
    <property type="match status" value="1"/>
</dbReference>
<dbReference type="PANTHER" id="PTHR43981">
    <property type="entry name" value="ENOYL-[ACYL-CARRIER-PROTEIN] REDUCTASE, MITOCHONDRIAL"/>
    <property type="match status" value="1"/>
</dbReference>
<keyword evidence="9" id="KW-0496">Mitochondrion</keyword>
<comment type="subcellular location">
    <subcellularLocation>
        <location evidence="1">Mitochondrion</location>
    </subcellularLocation>
</comment>
<keyword evidence="5" id="KW-0521">NADP</keyword>
<reference evidence="16" key="2">
    <citation type="submission" date="2020-11" db="EMBL/GenBank/DDBJ databases">
        <authorList>
            <person name="McCartney M.A."/>
            <person name="Auch B."/>
            <person name="Kono T."/>
            <person name="Mallez S."/>
            <person name="Becker A."/>
            <person name="Gohl D.M."/>
            <person name="Silverstein K.A.T."/>
            <person name="Koren S."/>
            <person name="Bechman K.B."/>
            <person name="Herman A."/>
            <person name="Abrahante J.E."/>
            <person name="Garbe J."/>
        </authorList>
    </citation>
    <scope>NUCLEOTIDE SEQUENCE</scope>
    <source>
        <strain evidence="16">Duluth1</strain>
        <tissue evidence="16">Whole animal</tissue>
    </source>
</reference>
<dbReference type="InterPro" id="IPR036291">
    <property type="entry name" value="NAD(P)-bd_dom_sf"/>
</dbReference>
<evidence type="ECO:0000256" key="3">
    <source>
        <dbReference type="ARBA" id="ARBA00022516"/>
    </source>
</evidence>
<protein>
    <recommendedName>
        <fullName evidence="12">Enoyl-[acyl-carrier-protein] reductase, mitochondrial</fullName>
        <ecNumber evidence="11">1.3.1.104</ecNumber>
    </recommendedName>
    <alternativeName>
        <fullName evidence="13">2-enoyl thioester reductase</fullName>
    </alternativeName>
</protein>
<dbReference type="Gene3D" id="3.90.180.10">
    <property type="entry name" value="Medium-chain alcohol dehydrogenases, catalytic domain"/>
    <property type="match status" value="1"/>
</dbReference>
<keyword evidence="8" id="KW-0443">Lipid metabolism</keyword>
<gene>
    <name evidence="16" type="ORF">DPMN_128372</name>
</gene>
<dbReference type="Pfam" id="PF00107">
    <property type="entry name" value="ADH_zinc_N"/>
    <property type="match status" value="1"/>
</dbReference>
<evidence type="ECO:0000256" key="5">
    <source>
        <dbReference type="ARBA" id="ARBA00022857"/>
    </source>
</evidence>
<dbReference type="OrthoDB" id="7482721at2759"/>
<dbReference type="Pfam" id="PF08240">
    <property type="entry name" value="ADH_N"/>
    <property type="match status" value="1"/>
</dbReference>
<keyword evidence="6" id="KW-0809">Transit peptide</keyword>
<evidence type="ECO:0000256" key="13">
    <source>
        <dbReference type="ARBA" id="ARBA00042123"/>
    </source>
</evidence>
<keyword evidence="7" id="KW-0560">Oxidoreductase</keyword>
<keyword evidence="10" id="KW-0275">Fatty acid biosynthesis</keyword>
<dbReference type="SUPFAM" id="SSF50129">
    <property type="entry name" value="GroES-like"/>
    <property type="match status" value="1"/>
</dbReference>
<dbReference type="InterPro" id="IPR011032">
    <property type="entry name" value="GroES-like_sf"/>
</dbReference>
<evidence type="ECO:0000256" key="1">
    <source>
        <dbReference type="ARBA" id="ARBA00004173"/>
    </source>
</evidence>
<evidence type="ECO:0000256" key="11">
    <source>
        <dbReference type="ARBA" id="ARBA00038963"/>
    </source>
</evidence>
<dbReference type="InterPro" id="IPR051034">
    <property type="entry name" value="Mito_Enoyl-ACP_Reductase"/>
</dbReference>
<evidence type="ECO:0000259" key="15">
    <source>
        <dbReference type="SMART" id="SM00829"/>
    </source>
</evidence>
<dbReference type="SUPFAM" id="SSF51735">
    <property type="entry name" value="NAD(P)-binding Rossmann-fold domains"/>
    <property type="match status" value="1"/>
</dbReference>
<evidence type="ECO:0000256" key="10">
    <source>
        <dbReference type="ARBA" id="ARBA00023160"/>
    </source>
</evidence>
<dbReference type="Gene3D" id="3.40.50.720">
    <property type="entry name" value="NAD(P)-binding Rossmann-like Domain"/>
    <property type="match status" value="1"/>
</dbReference>
<dbReference type="InterPro" id="IPR020843">
    <property type="entry name" value="ER"/>
</dbReference>
<dbReference type="SMART" id="SM00829">
    <property type="entry name" value="PKS_ER"/>
    <property type="match status" value="1"/>
</dbReference>
<feature type="domain" description="Enoyl reductase (ER)" evidence="15">
    <location>
        <begin position="46"/>
        <end position="367"/>
    </location>
</feature>
<evidence type="ECO:0000256" key="12">
    <source>
        <dbReference type="ARBA" id="ARBA00041058"/>
    </source>
</evidence>
<evidence type="ECO:0000256" key="2">
    <source>
        <dbReference type="ARBA" id="ARBA00010371"/>
    </source>
</evidence>
<keyword evidence="4" id="KW-0276">Fatty acid metabolism</keyword>
<evidence type="ECO:0000256" key="8">
    <source>
        <dbReference type="ARBA" id="ARBA00023098"/>
    </source>
</evidence>
<dbReference type="InterPro" id="IPR013154">
    <property type="entry name" value="ADH-like_N"/>
</dbReference>
<name>A0A9D4H3S2_DREPO</name>
<comment type="catalytic activity">
    <reaction evidence="14">
        <text>a 2,3-saturated acyl-[ACP] + NADP(+) = a (2E)-enoyl-[ACP] + NADPH + H(+)</text>
        <dbReference type="Rhea" id="RHEA:22564"/>
        <dbReference type="Rhea" id="RHEA-COMP:9925"/>
        <dbReference type="Rhea" id="RHEA-COMP:9926"/>
        <dbReference type="ChEBI" id="CHEBI:15378"/>
        <dbReference type="ChEBI" id="CHEBI:57783"/>
        <dbReference type="ChEBI" id="CHEBI:58349"/>
        <dbReference type="ChEBI" id="CHEBI:78784"/>
        <dbReference type="ChEBI" id="CHEBI:78785"/>
        <dbReference type="EC" id="1.3.1.104"/>
    </reaction>
</comment>
<dbReference type="FunFam" id="3.90.180.10:FF:000010">
    <property type="entry name" value="Enoyl-[acyl-carrier-protein] reductase, mitochondrial"/>
    <property type="match status" value="1"/>
</dbReference>